<dbReference type="EMBL" id="AP027370">
    <property type="protein sequence ID" value="BDY13239.1"/>
    <property type="molecule type" value="Genomic_DNA"/>
</dbReference>
<sequence length="294" mass="32793">MIGGHPAYAVAKNRFLSLVCPPNKKVIANDPFKGLCLFEDTAAKPFYLTAAKPPLFYCPANRPEPVEIVSYPVSIYPGKLKKEYENEGALFGGCCRLAGLVASGGIWFDTAAIRKLIKGDTRHGDIGVRFTAEKEKVTVTAVDPFSKLPLMPGDRLMAIEKLNHPTLRQLRERIDRCQAGETLFLLVGRNGKSFGLHAACFDRVGGGKLSDTFLEHYGIWFDDRLAVREIAHDGIAYKKGIRRGDRLVMIEGKKVKNQAEVRVLLSHYGVKKSVPENMLWERENFQFFLALPAL</sequence>
<accession>A0ABN6WVU8</accession>
<dbReference type="Gene3D" id="2.30.42.10">
    <property type="match status" value="1"/>
</dbReference>
<feature type="domain" description="PDZ" evidence="1">
    <location>
        <begin position="124"/>
        <end position="192"/>
    </location>
</feature>
<dbReference type="Proteomes" id="UP001321445">
    <property type="component" value="Chromosome"/>
</dbReference>
<evidence type="ECO:0000259" key="1">
    <source>
        <dbReference type="Pfam" id="PF13180"/>
    </source>
</evidence>
<name>A0ABN6WVU8_9BACT</name>
<evidence type="ECO:0000313" key="2">
    <source>
        <dbReference type="EMBL" id="BDY13239.1"/>
    </source>
</evidence>
<organism evidence="2 3">
    <name type="scientific">Hydrogenimonas cancrithermarum</name>
    <dbReference type="NCBI Taxonomy" id="2993563"/>
    <lineage>
        <taxon>Bacteria</taxon>
        <taxon>Pseudomonadati</taxon>
        <taxon>Campylobacterota</taxon>
        <taxon>Epsilonproteobacteria</taxon>
        <taxon>Campylobacterales</taxon>
        <taxon>Hydrogenimonadaceae</taxon>
        <taxon>Hydrogenimonas</taxon>
    </lineage>
</organism>
<dbReference type="InterPro" id="IPR001478">
    <property type="entry name" value="PDZ"/>
</dbReference>
<dbReference type="Pfam" id="PF13180">
    <property type="entry name" value="PDZ_2"/>
    <property type="match status" value="1"/>
</dbReference>
<protein>
    <submittedName>
        <fullName evidence="2">PDZ domain-containing protein</fullName>
    </submittedName>
</protein>
<proteinExistence type="predicted"/>
<dbReference type="InterPro" id="IPR036034">
    <property type="entry name" value="PDZ_sf"/>
</dbReference>
<evidence type="ECO:0000313" key="3">
    <source>
        <dbReference type="Proteomes" id="UP001321445"/>
    </source>
</evidence>
<dbReference type="SUPFAM" id="SSF50156">
    <property type="entry name" value="PDZ domain-like"/>
    <property type="match status" value="2"/>
</dbReference>
<keyword evidence="3" id="KW-1185">Reference proteome</keyword>
<gene>
    <name evidence="2" type="ORF">HCR_15510</name>
</gene>
<reference evidence="2 3" key="1">
    <citation type="submission" date="2023-03" db="EMBL/GenBank/DDBJ databases">
        <title>Description of Hydrogenimonas sp. ISO32.</title>
        <authorList>
            <person name="Mino S."/>
            <person name="Fukazawa S."/>
            <person name="Sawabe T."/>
        </authorList>
    </citation>
    <scope>NUCLEOTIDE SEQUENCE [LARGE SCALE GENOMIC DNA]</scope>
    <source>
        <strain evidence="2 3">ISO32</strain>
    </source>
</reference>